<dbReference type="AlphaFoldDB" id="A0A1L7XJ55"/>
<dbReference type="InterPro" id="IPR053143">
    <property type="entry name" value="Arylsulfate_ST"/>
</dbReference>
<keyword evidence="1" id="KW-1133">Transmembrane helix</keyword>
<keyword evidence="2" id="KW-0732">Signal</keyword>
<dbReference type="OrthoDB" id="5427350at2759"/>
<dbReference type="Pfam" id="PF14269">
    <property type="entry name" value="Arylsulfotran_2"/>
    <property type="match status" value="1"/>
</dbReference>
<feature type="signal peptide" evidence="2">
    <location>
        <begin position="1"/>
        <end position="16"/>
    </location>
</feature>
<dbReference type="Proteomes" id="UP000184330">
    <property type="component" value="Unassembled WGS sequence"/>
</dbReference>
<evidence type="ECO:0000313" key="4">
    <source>
        <dbReference type="Proteomes" id="UP000184330"/>
    </source>
</evidence>
<dbReference type="SUPFAM" id="SSF50998">
    <property type="entry name" value="Quinoprotein alcohol dehydrogenase-like"/>
    <property type="match status" value="1"/>
</dbReference>
<keyword evidence="4" id="KW-1185">Reference proteome</keyword>
<protein>
    <recommendedName>
        <fullName evidence="5">Arylsulfotransferase</fullName>
    </recommendedName>
</protein>
<evidence type="ECO:0000256" key="2">
    <source>
        <dbReference type="SAM" id="SignalP"/>
    </source>
</evidence>
<evidence type="ECO:0000256" key="1">
    <source>
        <dbReference type="SAM" id="Phobius"/>
    </source>
</evidence>
<dbReference type="EMBL" id="FJOG01000029">
    <property type="protein sequence ID" value="CZR65053.1"/>
    <property type="molecule type" value="Genomic_DNA"/>
</dbReference>
<evidence type="ECO:0000313" key="3">
    <source>
        <dbReference type="EMBL" id="CZR65053.1"/>
    </source>
</evidence>
<name>A0A1L7XJ55_9HELO</name>
<dbReference type="InterPro" id="IPR039535">
    <property type="entry name" value="ASST-like"/>
</dbReference>
<accession>A0A1L7XJ55</accession>
<dbReference type="PANTHER" id="PTHR35340:SF5">
    <property type="entry name" value="ASST-DOMAIN-CONTAINING PROTEIN"/>
    <property type="match status" value="1"/>
</dbReference>
<organism evidence="3 4">
    <name type="scientific">Phialocephala subalpina</name>
    <dbReference type="NCBI Taxonomy" id="576137"/>
    <lineage>
        <taxon>Eukaryota</taxon>
        <taxon>Fungi</taxon>
        <taxon>Dikarya</taxon>
        <taxon>Ascomycota</taxon>
        <taxon>Pezizomycotina</taxon>
        <taxon>Leotiomycetes</taxon>
        <taxon>Helotiales</taxon>
        <taxon>Mollisiaceae</taxon>
        <taxon>Phialocephala</taxon>
        <taxon>Phialocephala fortinii species complex</taxon>
    </lineage>
</organism>
<reference evidence="3 4" key="1">
    <citation type="submission" date="2016-03" db="EMBL/GenBank/DDBJ databases">
        <authorList>
            <person name="Ploux O."/>
        </authorList>
    </citation>
    <scope>NUCLEOTIDE SEQUENCE [LARGE SCALE GENOMIC DNA]</scope>
    <source>
        <strain evidence="3 4">UAMH 11012</strain>
    </source>
</reference>
<dbReference type="STRING" id="576137.A0A1L7XJ55"/>
<keyword evidence="1" id="KW-0812">Transmembrane</keyword>
<evidence type="ECO:0008006" key="5">
    <source>
        <dbReference type="Google" id="ProtNLM"/>
    </source>
</evidence>
<sequence length="574" mass="64235">MKSIFLLPSLLRLAIASPPPYFQSSDFDTGKLGPYPNHTFISRPDLVAPSLNIVKWNDSCDDGLYTFISLRGDKVDPGLGQQGPMILDSKGDLVWMNNTYGETYDFAVQRFEGEDYLTFWQGQGRKDGHSTGVYVMLDSHYKEVYRSPPSIAGDLHEFRLTPQGTALSTSYVLKTIDLRFRKGVKIWDSVFQEFDLKTNEILFSWNASDHFDVNEAWGTGPNSGFSVGDGFDFWHINSIDKDASGNYLISSRYWSTVVYIDGRNGEVLWQLGGKHNSFTDLSDGKATNFAYQHNARWNSDHTGITLFDNSARYGHPPIRDNSRGLHILLDLVNMTATLKQEYANSEKLSSISQGNIQILPSGNVLLGYGYNAAWTEFSSEGDAVCDVHIGAKEGFGSGAVQNYRTRKFEWEGRPIEKPRVRWMEEEGEVWVSWNGATEVRGWRVEGRERESGAWVEIETVEKRGFETSVGVNEGNYCYLRVVGVDGEGASIGMGNVVREIPLEDDTDDEDSADETSSSSEVFLYHGVSGDIWIFWALLASGVVVGIVCCGGFIWGHLKHRKYMALSQLAENDEA</sequence>
<gene>
    <name evidence="3" type="ORF">PAC_14953</name>
</gene>
<keyword evidence="1" id="KW-0472">Membrane</keyword>
<feature type="chain" id="PRO_5013245066" description="Arylsulfotransferase" evidence="2">
    <location>
        <begin position="17"/>
        <end position="574"/>
    </location>
</feature>
<feature type="transmembrane region" description="Helical" evidence="1">
    <location>
        <begin position="532"/>
        <end position="554"/>
    </location>
</feature>
<dbReference type="PANTHER" id="PTHR35340">
    <property type="entry name" value="PQQ ENZYME REPEAT PROTEIN-RELATED"/>
    <property type="match status" value="1"/>
</dbReference>
<dbReference type="InterPro" id="IPR011047">
    <property type="entry name" value="Quinoprotein_ADH-like_sf"/>
</dbReference>
<proteinExistence type="predicted"/>